<protein>
    <submittedName>
        <fullName evidence="1">Uncharacterized protein</fullName>
    </submittedName>
</protein>
<gene>
    <name evidence="1" type="ORF">QBC37DRAFT_416269</name>
</gene>
<name>A0AAN6YDR0_9PEZI</name>
<reference evidence="1" key="1">
    <citation type="journal article" date="2023" name="Mol. Phylogenet. Evol.">
        <title>Genome-scale phylogeny and comparative genomics of the fungal order Sordariales.</title>
        <authorList>
            <person name="Hensen N."/>
            <person name="Bonometti L."/>
            <person name="Westerberg I."/>
            <person name="Brannstrom I.O."/>
            <person name="Guillou S."/>
            <person name="Cros-Aarteil S."/>
            <person name="Calhoun S."/>
            <person name="Haridas S."/>
            <person name="Kuo A."/>
            <person name="Mondo S."/>
            <person name="Pangilinan J."/>
            <person name="Riley R."/>
            <person name="LaButti K."/>
            <person name="Andreopoulos B."/>
            <person name="Lipzen A."/>
            <person name="Chen C."/>
            <person name="Yan M."/>
            <person name="Daum C."/>
            <person name="Ng V."/>
            <person name="Clum A."/>
            <person name="Steindorff A."/>
            <person name="Ohm R.A."/>
            <person name="Martin F."/>
            <person name="Silar P."/>
            <person name="Natvig D.O."/>
            <person name="Lalanne C."/>
            <person name="Gautier V."/>
            <person name="Ament-Velasquez S.L."/>
            <person name="Kruys A."/>
            <person name="Hutchinson M.I."/>
            <person name="Powell A.J."/>
            <person name="Barry K."/>
            <person name="Miller A.N."/>
            <person name="Grigoriev I.V."/>
            <person name="Debuchy R."/>
            <person name="Gladieux P."/>
            <person name="Hiltunen Thoren M."/>
            <person name="Johannesson H."/>
        </authorList>
    </citation>
    <scope>NUCLEOTIDE SEQUENCE</scope>
    <source>
        <strain evidence="1">PSN293</strain>
    </source>
</reference>
<dbReference type="AlphaFoldDB" id="A0AAN6YDR0"/>
<dbReference type="EMBL" id="MU858066">
    <property type="protein sequence ID" value="KAK4216628.1"/>
    <property type="molecule type" value="Genomic_DNA"/>
</dbReference>
<proteinExistence type="predicted"/>
<accession>A0AAN6YDR0</accession>
<evidence type="ECO:0000313" key="1">
    <source>
        <dbReference type="EMBL" id="KAK4216628.1"/>
    </source>
</evidence>
<evidence type="ECO:0000313" key="2">
    <source>
        <dbReference type="Proteomes" id="UP001301769"/>
    </source>
</evidence>
<dbReference type="Proteomes" id="UP001301769">
    <property type="component" value="Unassembled WGS sequence"/>
</dbReference>
<comment type="caution">
    <text evidence="1">The sequence shown here is derived from an EMBL/GenBank/DDBJ whole genome shotgun (WGS) entry which is preliminary data.</text>
</comment>
<organism evidence="1 2">
    <name type="scientific">Rhypophila decipiens</name>
    <dbReference type="NCBI Taxonomy" id="261697"/>
    <lineage>
        <taxon>Eukaryota</taxon>
        <taxon>Fungi</taxon>
        <taxon>Dikarya</taxon>
        <taxon>Ascomycota</taxon>
        <taxon>Pezizomycotina</taxon>
        <taxon>Sordariomycetes</taxon>
        <taxon>Sordariomycetidae</taxon>
        <taxon>Sordariales</taxon>
        <taxon>Naviculisporaceae</taxon>
        <taxon>Rhypophila</taxon>
    </lineage>
</organism>
<keyword evidence="2" id="KW-1185">Reference proteome</keyword>
<sequence length="107" mass="11583">MYYNNARSGSQNGQQPNDQAQIQTFASAFTIWEGSQKCGTFTSGTTGCTNISGSAGRLAVGAYAGSGSNSWGATFSCYKDNGRILFQQTEGTHLVWTCRSIYYCFQN</sequence>
<reference evidence="1" key="2">
    <citation type="submission" date="2023-05" db="EMBL/GenBank/DDBJ databases">
        <authorList>
            <consortium name="Lawrence Berkeley National Laboratory"/>
            <person name="Steindorff A."/>
            <person name="Hensen N."/>
            <person name="Bonometti L."/>
            <person name="Westerberg I."/>
            <person name="Brannstrom I.O."/>
            <person name="Guillou S."/>
            <person name="Cros-Aarteil S."/>
            <person name="Calhoun S."/>
            <person name="Haridas S."/>
            <person name="Kuo A."/>
            <person name="Mondo S."/>
            <person name="Pangilinan J."/>
            <person name="Riley R."/>
            <person name="Labutti K."/>
            <person name="Andreopoulos B."/>
            <person name="Lipzen A."/>
            <person name="Chen C."/>
            <person name="Yanf M."/>
            <person name="Daum C."/>
            <person name="Ng V."/>
            <person name="Clum A."/>
            <person name="Ohm R."/>
            <person name="Martin F."/>
            <person name="Silar P."/>
            <person name="Natvig D."/>
            <person name="Lalanne C."/>
            <person name="Gautier V."/>
            <person name="Ament-Velasquez S.L."/>
            <person name="Kruys A."/>
            <person name="Hutchinson M.I."/>
            <person name="Powell A.J."/>
            <person name="Barry K."/>
            <person name="Miller A.N."/>
            <person name="Grigoriev I.V."/>
            <person name="Debuchy R."/>
            <person name="Gladieux P."/>
            <person name="Thoren M.H."/>
            <person name="Johannesson H."/>
        </authorList>
    </citation>
    <scope>NUCLEOTIDE SEQUENCE</scope>
    <source>
        <strain evidence="1">PSN293</strain>
    </source>
</reference>